<protein>
    <submittedName>
        <fullName evidence="1">Acetyltransferase</fullName>
    </submittedName>
</protein>
<gene>
    <name evidence="1" type="ORF">EGT70_23675</name>
</gene>
<dbReference type="EMBL" id="RKJW01000002">
    <property type="protein sequence ID" value="RPA25885.1"/>
    <property type="molecule type" value="Genomic_DNA"/>
</dbReference>
<dbReference type="Proteomes" id="UP000269379">
    <property type="component" value="Chromosome 1"/>
</dbReference>
<evidence type="ECO:0000313" key="1">
    <source>
        <dbReference type="EMBL" id="RPA25885.1"/>
    </source>
</evidence>
<dbReference type="AlphaFoldDB" id="A0AAX1X5M5"/>
<reference evidence="2" key="1">
    <citation type="submission" date="2018-10" db="EMBL/GenBank/DDBJ databases">
        <title>FDA dAtabase for Regulatory Grade micrObial Sequences (FDA-ARGOS): Supporting development and validation of Infectious Disease Dx tests.</title>
        <authorList>
            <person name="Minogue T."/>
            <person name="Wolcott M."/>
            <person name="Wasieloski L."/>
            <person name="Aguilar W."/>
            <person name="Moore D."/>
            <person name="Jaissle J."/>
            <person name="Tallon L."/>
            <person name="Sadzewicz L."/>
            <person name="Zhao X."/>
            <person name="Vavikolanu K."/>
            <person name="Mehta A."/>
            <person name="Aluvathingal J."/>
            <person name="Nadendla S."/>
            <person name="Yan Y."/>
            <person name="Sichtig H."/>
        </authorList>
    </citation>
    <scope>NUCLEOTIDE SEQUENCE [LARGE SCALE GENOMIC DNA]</scope>
    <source>
        <strain evidence="2">FDAARGOS_588</strain>
    </source>
</reference>
<dbReference type="KEGG" id="bmai:DM57_15110"/>
<name>A0AAX1X5M5_BURML</name>
<organism evidence="1 2">
    <name type="scientific">Burkholderia mallei</name>
    <name type="common">Pseudomonas mallei</name>
    <dbReference type="NCBI Taxonomy" id="13373"/>
    <lineage>
        <taxon>Bacteria</taxon>
        <taxon>Pseudomonadati</taxon>
        <taxon>Pseudomonadota</taxon>
        <taxon>Betaproteobacteria</taxon>
        <taxon>Burkholderiales</taxon>
        <taxon>Burkholderiaceae</taxon>
        <taxon>Burkholderia</taxon>
        <taxon>pseudomallei group</taxon>
    </lineage>
</organism>
<comment type="caution">
    <text evidence="1">The sequence shown here is derived from an EMBL/GenBank/DDBJ whole genome shotgun (WGS) entry which is preliminary data.</text>
</comment>
<accession>A0AAX1X5M5</accession>
<evidence type="ECO:0000313" key="2">
    <source>
        <dbReference type="Proteomes" id="UP000269379"/>
    </source>
</evidence>
<proteinExistence type="predicted"/>
<sequence>MPLVLGVARERAGERSARPRAWRTSAYVGIRRRRRAAFAFARPFEA</sequence>